<dbReference type="InterPro" id="IPR050251">
    <property type="entry name" value="HpcH-HpaI_aldolase"/>
</dbReference>
<dbReference type="PANTHER" id="PTHR30502">
    <property type="entry name" value="2-KETO-3-DEOXY-L-RHAMNONATE ALDOLASE"/>
    <property type="match status" value="1"/>
</dbReference>
<dbReference type="RefSeq" id="WP_348827319.1">
    <property type="nucleotide sequence ID" value="NZ_CP098827.1"/>
</dbReference>
<evidence type="ECO:0000313" key="6">
    <source>
        <dbReference type="EMBL" id="XBO71066.1"/>
    </source>
</evidence>
<dbReference type="InterPro" id="IPR040442">
    <property type="entry name" value="Pyrv_kinase-like_dom_sf"/>
</dbReference>
<comment type="similarity">
    <text evidence="1">Belongs to the HpcH/HpaI aldolase family.</text>
</comment>
<dbReference type="PANTHER" id="PTHR30502:SF0">
    <property type="entry name" value="PHOSPHOENOLPYRUVATE CARBOXYLASE FAMILY PROTEIN"/>
    <property type="match status" value="1"/>
</dbReference>
<keyword evidence="2" id="KW-0479">Metal-binding</keyword>
<dbReference type="GO" id="GO:0010124">
    <property type="term" value="P:phenylacetate catabolic process"/>
    <property type="evidence" value="ECO:0007669"/>
    <property type="project" value="InterPro"/>
</dbReference>
<dbReference type="NCBIfam" id="TIGR02311">
    <property type="entry name" value="HpaI"/>
    <property type="match status" value="1"/>
</dbReference>
<evidence type="ECO:0000256" key="1">
    <source>
        <dbReference type="ARBA" id="ARBA00005568"/>
    </source>
</evidence>
<evidence type="ECO:0000256" key="2">
    <source>
        <dbReference type="ARBA" id="ARBA00022723"/>
    </source>
</evidence>
<dbReference type="Gene3D" id="3.20.20.60">
    <property type="entry name" value="Phosphoenolpyruvate-binding domains"/>
    <property type="match status" value="1"/>
</dbReference>
<dbReference type="InterPro" id="IPR012689">
    <property type="entry name" value="HpaI"/>
</dbReference>
<dbReference type="GO" id="GO:0016832">
    <property type="term" value="F:aldehyde-lyase activity"/>
    <property type="evidence" value="ECO:0007669"/>
    <property type="project" value="UniProtKB-ARBA"/>
</dbReference>
<dbReference type="InterPro" id="IPR015813">
    <property type="entry name" value="Pyrv/PenolPyrv_kinase-like_dom"/>
</dbReference>
<protein>
    <submittedName>
        <fullName evidence="6">4-hydroxy-2-oxoheptanedioate aldolase</fullName>
        <ecNumber evidence="6">4.1.2.52</ecNumber>
    </submittedName>
</protein>
<evidence type="ECO:0000259" key="5">
    <source>
        <dbReference type="Pfam" id="PF03328"/>
    </source>
</evidence>
<evidence type="ECO:0000256" key="4">
    <source>
        <dbReference type="SAM" id="MobiDB-lite"/>
    </source>
</evidence>
<sequence length="285" mass="29612">MTPSHCAGVPAGNPFKTAMASGQARIGLWLSLGDPYCAEMCASAGFDWLLIDGEHGPNDVRSMLAQLQAVAAYDSHPVVRVVNGETARIKQLLDIGAQTLLVPMVDTPEQARAMVAATRYPPDGVRGEASAIVRASRWNARPDYVHRANDEICLLVQAESVIALDNLEAICAVDGVDGVFVGPADLAASMGHLGDAGHPEVQAAIDEAIARIVASGKAAGVLTGDPELARHYLSLGASFVAVGLDVSLMMQAVRQRASEFALGPQAADSQEDSSSSAGPGSQGPY</sequence>
<dbReference type="GO" id="GO:0046872">
    <property type="term" value="F:metal ion binding"/>
    <property type="evidence" value="ECO:0007669"/>
    <property type="project" value="UniProtKB-KW"/>
</dbReference>
<name>A0AAU7KHA6_9GAMM</name>
<keyword evidence="3 6" id="KW-0456">Lyase</keyword>
<dbReference type="SUPFAM" id="SSF51621">
    <property type="entry name" value="Phosphoenolpyruvate/pyruvate domain"/>
    <property type="match status" value="1"/>
</dbReference>
<feature type="region of interest" description="Disordered" evidence="4">
    <location>
        <begin position="261"/>
        <end position="285"/>
    </location>
</feature>
<proteinExistence type="inferred from homology"/>
<dbReference type="GO" id="GO:0005737">
    <property type="term" value="C:cytoplasm"/>
    <property type="evidence" value="ECO:0007669"/>
    <property type="project" value="UniProtKB-ARBA"/>
</dbReference>
<reference evidence="6" key="1">
    <citation type="submission" date="2022-06" db="EMBL/GenBank/DDBJ databases">
        <title>A novel DMS-producing enzyme.</title>
        <authorList>
            <person name="Zhang Y."/>
        </authorList>
    </citation>
    <scope>NUCLEOTIDE SEQUENCE</scope>
    <source>
        <strain evidence="6">RT37</strain>
    </source>
</reference>
<feature type="compositionally biased region" description="Low complexity" evidence="4">
    <location>
        <begin position="264"/>
        <end position="285"/>
    </location>
</feature>
<evidence type="ECO:0000256" key="3">
    <source>
        <dbReference type="ARBA" id="ARBA00023239"/>
    </source>
</evidence>
<dbReference type="InterPro" id="IPR005000">
    <property type="entry name" value="Aldolase/citrate-lyase_domain"/>
</dbReference>
<accession>A0AAU7KHA6</accession>
<dbReference type="FunFam" id="3.20.20.60:FF:000004">
    <property type="entry name" value="5-keto-4-deoxy-D-glucarate aldolase"/>
    <property type="match status" value="1"/>
</dbReference>
<dbReference type="EC" id="4.1.2.52" evidence="6"/>
<gene>
    <name evidence="6" type="primary">hpaI</name>
    <name evidence="6" type="ORF">NFG58_21150</name>
</gene>
<dbReference type="AlphaFoldDB" id="A0AAU7KHA6"/>
<organism evidence="6">
    <name type="scientific">Halomonas sp. RT37</name>
    <dbReference type="NCBI Taxonomy" id="2950872"/>
    <lineage>
        <taxon>Bacteria</taxon>
        <taxon>Pseudomonadati</taxon>
        <taxon>Pseudomonadota</taxon>
        <taxon>Gammaproteobacteria</taxon>
        <taxon>Oceanospirillales</taxon>
        <taxon>Halomonadaceae</taxon>
        <taxon>Halomonas</taxon>
    </lineage>
</organism>
<feature type="domain" description="HpcH/HpaI aldolase/citrate lyase" evidence="5">
    <location>
        <begin position="25"/>
        <end position="251"/>
    </location>
</feature>
<dbReference type="EMBL" id="CP098827">
    <property type="protein sequence ID" value="XBO71066.1"/>
    <property type="molecule type" value="Genomic_DNA"/>
</dbReference>
<dbReference type="Pfam" id="PF03328">
    <property type="entry name" value="HpcH_HpaI"/>
    <property type="match status" value="1"/>
</dbReference>